<accession>Q23JT7</accession>
<dbReference type="GeneID" id="7838066"/>
<evidence type="ECO:0000313" key="1">
    <source>
        <dbReference type="EMBL" id="EAR96773.2"/>
    </source>
</evidence>
<keyword evidence="2" id="KW-1185">Reference proteome</keyword>
<evidence type="ECO:0000313" key="2">
    <source>
        <dbReference type="Proteomes" id="UP000009168"/>
    </source>
</evidence>
<dbReference type="AlphaFoldDB" id="Q23JT7"/>
<dbReference type="SUPFAM" id="SSF52047">
    <property type="entry name" value="RNI-like"/>
    <property type="match status" value="1"/>
</dbReference>
<dbReference type="Gene3D" id="3.80.10.10">
    <property type="entry name" value="Ribonuclease Inhibitor"/>
    <property type="match status" value="2"/>
</dbReference>
<dbReference type="EMBL" id="GG662682">
    <property type="protein sequence ID" value="EAR96773.2"/>
    <property type="molecule type" value="Genomic_DNA"/>
</dbReference>
<dbReference type="InParanoid" id="Q23JT7"/>
<name>Q23JT7_TETTS</name>
<proteinExistence type="predicted"/>
<dbReference type="KEGG" id="tet:TTHERM_00860510"/>
<dbReference type="Proteomes" id="UP000009168">
    <property type="component" value="Unassembled WGS sequence"/>
</dbReference>
<gene>
    <name evidence="1" type="ORF">TTHERM_00860510</name>
</gene>
<dbReference type="RefSeq" id="XP_001017018.2">
    <property type="nucleotide sequence ID" value="XM_001017018.2"/>
</dbReference>
<dbReference type="InterPro" id="IPR032675">
    <property type="entry name" value="LRR_dom_sf"/>
</dbReference>
<sequence>MMEGNMINLMQPSVNGEMLVQLEKGIICKTHYKQVGRMCLAFECKNRSRLICDDCIADKNLHRNHQEQIVCLNQMKDQPKQVMEELKYRGVEKKELKKLVEKEFDQIMDEIWNIIQEGMREILIRGREAIKKLNEHIEAANNDDMDEIFNGISIDNDLLDKSNKNEIEKVLESLLEYKQIQNEEIFDMQVNQYLQEMYRKQKLSREIIIPDMQKDIRPRLQAMAQEMLLNCDKFLQNNIIENNNEIIRNEGISIQAPYKNETIREFDDLQLLIANNDQTINSLIIQRKFSLYENIEDAFHLIPPNITKIVYVLDADSRKFFQKIKYIPSSVKTIEISGTRSNFDSFKLPKSIQNLKLTLNQMTEINKVIDGFIRYTPQKLQTLEFCFTGCQISKKQVNHLIQSFKYLPNTLKTYIIHLQDNFLTPYSINKLILYTRYLPKSVHKVTIDVSSQFGNNSLNNDQYVQYGALNLLDTFPKQDIIKKLNQEKVDKADLYYGIEQSQLEYSFVRELLIDLSNNLFDEQYYFFCEIIFNVFTNLTKFSLMLNQCNIDNSKCEVIAKLLLKMPLSVKTVELFINKNIFDQYGLQTILEAIEIKKDQLSNFTLSFQNEKIQQEHINIIKNFIIQKQIHLEIIY</sequence>
<protein>
    <submittedName>
        <fullName evidence="1">Uncharacterized protein</fullName>
    </submittedName>
</protein>
<reference evidence="2" key="1">
    <citation type="journal article" date="2006" name="PLoS Biol.">
        <title>Macronuclear genome sequence of the ciliate Tetrahymena thermophila, a model eukaryote.</title>
        <authorList>
            <person name="Eisen J.A."/>
            <person name="Coyne R.S."/>
            <person name="Wu M."/>
            <person name="Wu D."/>
            <person name="Thiagarajan M."/>
            <person name="Wortman J.R."/>
            <person name="Badger J.H."/>
            <person name="Ren Q."/>
            <person name="Amedeo P."/>
            <person name="Jones K.M."/>
            <person name="Tallon L.J."/>
            <person name="Delcher A.L."/>
            <person name="Salzberg S.L."/>
            <person name="Silva J.C."/>
            <person name="Haas B.J."/>
            <person name="Majoros W.H."/>
            <person name="Farzad M."/>
            <person name="Carlton J.M."/>
            <person name="Smith R.K. Jr."/>
            <person name="Garg J."/>
            <person name="Pearlman R.E."/>
            <person name="Karrer K.M."/>
            <person name="Sun L."/>
            <person name="Manning G."/>
            <person name="Elde N.C."/>
            <person name="Turkewitz A.P."/>
            <person name="Asai D.J."/>
            <person name="Wilkes D.E."/>
            <person name="Wang Y."/>
            <person name="Cai H."/>
            <person name="Collins K."/>
            <person name="Stewart B.A."/>
            <person name="Lee S.R."/>
            <person name="Wilamowska K."/>
            <person name="Weinberg Z."/>
            <person name="Ruzzo W.L."/>
            <person name="Wloga D."/>
            <person name="Gaertig J."/>
            <person name="Frankel J."/>
            <person name="Tsao C.-C."/>
            <person name="Gorovsky M.A."/>
            <person name="Keeling P.J."/>
            <person name="Waller R.F."/>
            <person name="Patron N.J."/>
            <person name="Cherry J.M."/>
            <person name="Stover N.A."/>
            <person name="Krieger C.J."/>
            <person name="del Toro C."/>
            <person name="Ryder H.F."/>
            <person name="Williamson S.C."/>
            <person name="Barbeau R.A."/>
            <person name="Hamilton E.P."/>
            <person name="Orias E."/>
        </authorList>
    </citation>
    <scope>NUCLEOTIDE SEQUENCE [LARGE SCALE GENOMIC DNA]</scope>
    <source>
        <strain evidence="2">SB210</strain>
    </source>
</reference>
<organism evidence="1 2">
    <name type="scientific">Tetrahymena thermophila (strain SB210)</name>
    <dbReference type="NCBI Taxonomy" id="312017"/>
    <lineage>
        <taxon>Eukaryota</taxon>
        <taxon>Sar</taxon>
        <taxon>Alveolata</taxon>
        <taxon>Ciliophora</taxon>
        <taxon>Intramacronucleata</taxon>
        <taxon>Oligohymenophorea</taxon>
        <taxon>Hymenostomatida</taxon>
        <taxon>Tetrahymenina</taxon>
        <taxon>Tetrahymenidae</taxon>
        <taxon>Tetrahymena</taxon>
    </lineage>
</organism>
<dbReference type="HOGENOM" id="CLU_414214_0_0_1"/>